<dbReference type="PANTHER" id="PTHR10961:SF7">
    <property type="entry name" value="FAD DEPENDENT OXIDOREDUCTASE DOMAIN-CONTAINING PROTEIN"/>
    <property type="match status" value="1"/>
</dbReference>
<gene>
    <name evidence="6" type="ORF">EDD29_3815</name>
</gene>
<dbReference type="EMBL" id="RJKE01000001">
    <property type="protein sequence ID" value="ROO86252.1"/>
    <property type="molecule type" value="Genomic_DNA"/>
</dbReference>
<protein>
    <submittedName>
        <fullName evidence="6">Sarcosine oxidase</fullName>
    </submittedName>
</protein>
<dbReference type="NCBIfam" id="NF008425">
    <property type="entry name" value="PRK11259.1"/>
    <property type="match status" value="1"/>
</dbReference>
<accession>A0A3N1CY97</accession>
<dbReference type="SUPFAM" id="SSF51905">
    <property type="entry name" value="FAD/NAD(P)-binding domain"/>
    <property type="match status" value="1"/>
</dbReference>
<feature type="domain" description="FAD dependent oxidoreductase" evidence="5">
    <location>
        <begin position="7"/>
        <end position="362"/>
    </location>
</feature>
<evidence type="ECO:0000256" key="3">
    <source>
        <dbReference type="ARBA" id="ARBA00022827"/>
    </source>
</evidence>
<dbReference type="Gene3D" id="3.50.50.60">
    <property type="entry name" value="FAD/NAD(P)-binding domain"/>
    <property type="match status" value="1"/>
</dbReference>
<comment type="cofactor">
    <cofactor evidence="1">
        <name>FAD</name>
        <dbReference type="ChEBI" id="CHEBI:57692"/>
    </cofactor>
</comment>
<reference evidence="6 7" key="1">
    <citation type="submission" date="2018-11" db="EMBL/GenBank/DDBJ databases">
        <title>Sequencing the genomes of 1000 actinobacteria strains.</title>
        <authorList>
            <person name="Klenk H.-P."/>
        </authorList>
    </citation>
    <scope>NUCLEOTIDE SEQUENCE [LARGE SCALE GENOMIC DNA]</scope>
    <source>
        <strain evidence="6 7">DSM 44254</strain>
    </source>
</reference>
<sequence length="394" mass="43635">MNRSFRTAVVGLGGIGSAALYWSAVTGEDVVGFEQFELFHSRGASQDHSRIIRLAQHEEPYASLAPAAYATWADVEEASGQRILTKTGGLVIEDVEARTGLDTGSRNIGGYTELFDRHGVEYELWDAARAAERFPQFRFKGTERILWQRDSAIVDAGRANAVHISLARAHGAAILERTPVRRLVPTPAGIEVVTDTETYLVDRVITAADAWTNRLLPDGARPFPLKVTQEQVTYYATPHLKRFSPENFPVFMWHGEHNFYGFPIYGEVATKLGEHLGGHEVTADSRTFEPDPVRRERQREFLAAHVPDFLGPELYTKTCLYTIPPDQHFILGPLETDPRVTVFVGAGHAFKFASLLGRILADVSASGTTPHPIGAFALDRPALTDPGFAARYHR</sequence>
<dbReference type="AlphaFoldDB" id="A0A3N1CY97"/>
<dbReference type="GO" id="GO:0008115">
    <property type="term" value="F:sarcosine oxidase activity"/>
    <property type="evidence" value="ECO:0007669"/>
    <property type="project" value="TreeGrafter"/>
</dbReference>
<evidence type="ECO:0000256" key="1">
    <source>
        <dbReference type="ARBA" id="ARBA00001974"/>
    </source>
</evidence>
<keyword evidence="3" id="KW-0274">FAD</keyword>
<dbReference type="OrthoDB" id="9806452at2"/>
<dbReference type="PANTHER" id="PTHR10961">
    <property type="entry name" value="PEROXISOMAL SARCOSINE OXIDASE"/>
    <property type="match status" value="1"/>
</dbReference>
<organism evidence="6 7">
    <name type="scientific">Actinocorallia herbida</name>
    <dbReference type="NCBI Taxonomy" id="58109"/>
    <lineage>
        <taxon>Bacteria</taxon>
        <taxon>Bacillati</taxon>
        <taxon>Actinomycetota</taxon>
        <taxon>Actinomycetes</taxon>
        <taxon>Streptosporangiales</taxon>
        <taxon>Thermomonosporaceae</taxon>
        <taxon>Actinocorallia</taxon>
    </lineage>
</organism>
<evidence type="ECO:0000313" key="7">
    <source>
        <dbReference type="Proteomes" id="UP000272400"/>
    </source>
</evidence>
<evidence type="ECO:0000256" key="4">
    <source>
        <dbReference type="ARBA" id="ARBA00023002"/>
    </source>
</evidence>
<dbReference type="InterPro" id="IPR006076">
    <property type="entry name" value="FAD-dep_OxRdtase"/>
</dbReference>
<keyword evidence="2" id="KW-0285">Flavoprotein</keyword>
<evidence type="ECO:0000256" key="2">
    <source>
        <dbReference type="ARBA" id="ARBA00022630"/>
    </source>
</evidence>
<dbReference type="SUPFAM" id="SSF54373">
    <property type="entry name" value="FAD-linked reductases, C-terminal domain"/>
    <property type="match status" value="1"/>
</dbReference>
<evidence type="ECO:0000259" key="5">
    <source>
        <dbReference type="Pfam" id="PF01266"/>
    </source>
</evidence>
<evidence type="ECO:0000313" key="6">
    <source>
        <dbReference type="EMBL" id="ROO86252.1"/>
    </source>
</evidence>
<dbReference type="GO" id="GO:0050660">
    <property type="term" value="F:flavin adenine dinucleotide binding"/>
    <property type="evidence" value="ECO:0007669"/>
    <property type="project" value="InterPro"/>
</dbReference>
<comment type="caution">
    <text evidence="6">The sequence shown here is derived from an EMBL/GenBank/DDBJ whole genome shotgun (WGS) entry which is preliminary data.</text>
</comment>
<keyword evidence="7" id="KW-1185">Reference proteome</keyword>
<dbReference type="InterPro" id="IPR036188">
    <property type="entry name" value="FAD/NAD-bd_sf"/>
</dbReference>
<name>A0A3N1CY97_9ACTN</name>
<keyword evidence="4" id="KW-0560">Oxidoreductase</keyword>
<dbReference type="InterPro" id="IPR045170">
    <property type="entry name" value="MTOX"/>
</dbReference>
<dbReference type="Pfam" id="PF01266">
    <property type="entry name" value="DAO"/>
    <property type="match status" value="1"/>
</dbReference>
<dbReference type="Proteomes" id="UP000272400">
    <property type="component" value="Unassembled WGS sequence"/>
</dbReference>
<dbReference type="Gene3D" id="3.30.9.10">
    <property type="entry name" value="D-Amino Acid Oxidase, subunit A, domain 2"/>
    <property type="match status" value="1"/>
</dbReference>
<dbReference type="RefSeq" id="WP_123665669.1">
    <property type="nucleotide sequence ID" value="NZ_RJKE01000001.1"/>
</dbReference>
<proteinExistence type="predicted"/>